<reference evidence="3 4" key="1">
    <citation type="submission" date="2017-10" db="EMBL/GenBank/DDBJ databases">
        <title>Sequencing the genomes of 1000 actinobacteria strains.</title>
        <authorList>
            <person name="Klenk H.-P."/>
        </authorList>
    </citation>
    <scope>NUCLEOTIDE SEQUENCE [LARGE SCALE GENOMIC DNA]</scope>
    <source>
        <strain evidence="3 4">DSM 46092</strain>
    </source>
</reference>
<protein>
    <submittedName>
        <fullName evidence="3">O-methyltransferase involved in polyketide biosynthesis</fullName>
    </submittedName>
</protein>
<dbReference type="PIRSF" id="PIRSF028177">
    <property type="entry name" value="Polyketide_synth_Omtfrase_TcmP"/>
    <property type="match status" value="1"/>
</dbReference>
<keyword evidence="2 3" id="KW-0808">Transferase</keyword>
<accession>A0A2A9FAN2</accession>
<dbReference type="PANTHER" id="PTHR43619">
    <property type="entry name" value="S-ADENOSYL-L-METHIONINE-DEPENDENT METHYLTRANSFERASE YKTD-RELATED"/>
    <property type="match status" value="1"/>
</dbReference>
<dbReference type="Gene3D" id="3.40.50.150">
    <property type="entry name" value="Vaccinia Virus protein VP39"/>
    <property type="match status" value="1"/>
</dbReference>
<dbReference type="PANTHER" id="PTHR43619:SF2">
    <property type="entry name" value="S-ADENOSYL-L-METHIONINE-DEPENDENT METHYLTRANSFERASES SUPERFAMILY PROTEIN"/>
    <property type="match status" value="1"/>
</dbReference>
<dbReference type="GO" id="GO:0032259">
    <property type="term" value="P:methylation"/>
    <property type="evidence" value="ECO:0007669"/>
    <property type="project" value="UniProtKB-KW"/>
</dbReference>
<keyword evidence="4" id="KW-1185">Reference proteome</keyword>
<dbReference type="GO" id="GO:0008168">
    <property type="term" value="F:methyltransferase activity"/>
    <property type="evidence" value="ECO:0007669"/>
    <property type="project" value="UniProtKB-KW"/>
</dbReference>
<dbReference type="InterPro" id="IPR029063">
    <property type="entry name" value="SAM-dependent_MTases_sf"/>
</dbReference>
<dbReference type="RefSeq" id="WP_098512067.1">
    <property type="nucleotide sequence ID" value="NZ_JBIAKZ010000017.1"/>
</dbReference>
<evidence type="ECO:0000313" key="4">
    <source>
        <dbReference type="Proteomes" id="UP000243542"/>
    </source>
</evidence>
<proteinExistence type="predicted"/>
<dbReference type="AlphaFoldDB" id="A0A2A9FAN2"/>
<dbReference type="InterPro" id="IPR016874">
    <property type="entry name" value="TcmP-like"/>
</dbReference>
<gene>
    <name evidence="3" type="ORF">ATK36_3083</name>
</gene>
<dbReference type="SUPFAM" id="SSF53335">
    <property type="entry name" value="S-adenosyl-L-methionine-dependent methyltransferases"/>
    <property type="match status" value="1"/>
</dbReference>
<evidence type="ECO:0000256" key="1">
    <source>
        <dbReference type="ARBA" id="ARBA00022603"/>
    </source>
</evidence>
<dbReference type="Proteomes" id="UP000243542">
    <property type="component" value="Unassembled WGS sequence"/>
</dbReference>
<evidence type="ECO:0000256" key="2">
    <source>
        <dbReference type="ARBA" id="ARBA00022679"/>
    </source>
</evidence>
<evidence type="ECO:0000313" key="3">
    <source>
        <dbReference type="EMBL" id="PFG48013.1"/>
    </source>
</evidence>
<keyword evidence="1 3" id="KW-0489">Methyltransferase</keyword>
<comment type="caution">
    <text evidence="3">The sequence shown here is derived from an EMBL/GenBank/DDBJ whole genome shotgun (WGS) entry which is preliminary data.</text>
</comment>
<sequence>MEKVRFTKEKETMLGTLYGRALDARRADPVLGDTAADEAVRRIEYDFSRLGVNQDTAMSVVIRARAMDELAKAWLDRHPDAVVLHLGCGMDTRVFRLDPPATVAWFDIDYPDVIALRERIYPARPGYATIGSSVIDFAWLERVPADRPTLIVAEGLTMYLTSATGTELVRRLVGRFPSGRLIWDFFSTLGIKIQFLNPVVRRANAKLHWGIDDPHELERYGLRLLSCLDATGWASPEVAARLPAGSRLALRASTLVPALRRMGRIGEWEF</sequence>
<dbReference type="Pfam" id="PF04072">
    <property type="entry name" value="LCM"/>
    <property type="match status" value="1"/>
</dbReference>
<dbReference type="InterPro" id="IPR007213">
    <property type="entry name" value="Ppm1/Ppm2/Tcmp"/>
</dbReference>
<name>A0A2A9FAN2_9PSEU</name>
<organism evidence="3 4">
    <name type="scientific">Amycolatopsis sulphurea</name>
    <dbReference type="NCBI Taxonomy" id="76022"/>
    <lineage>
        <taxon>Bacteria</taxon>
        <taxon>Bacillati</taxon>
        <taxon>Actinomycetota</taxon>
        <taxon>Actinomycetes</taxon>
        <taxon>Pseudonocardiales</taxon>
        <taxon>Pseudonocardiaceae</taxon>
        <taxon>Amycolatopsis</taxon>
    </lineage>
</organism>
<dbReference type="EMBL" id="PDJK01000002">
    <property type="protein sequence ID" value="PFG48013.1"/>
    <property type="molecule type" value="Genomic_DNA"/>
</dbReference>